<name>A0A8H6RM90_9PEZI</name>
<organism evidence="2 3">
    <name type="scientific">Pseudocercospora fuligena</name>
    <dbReference type="NCBI Taxonomy" id="685502"/>
    <lineage>
        <taxon>Eukaryota</taxon>
        <taxon>Fungi</taxon>
        <taxon>Dikarya</taxon>
        <taxon>Ascomycota</taxon>
        <taxon>Pezizomycotina</taxon>
        <taxon>Dothideomycetes</taxon>
        <taxon>Dothideomycetidae</taxon>
        <taxon>Mycosphaerellales</taxon>
        <taxon>Mycosphaerellaceae</taxon>
        <taxon>Pseudocercospora</taxon>
    </lineage>
</organism>
<dbReference type="EMBL" id="JABCIY010000091">
    <property type="protein sequence ID" value="KAF7193222.1"/>
    <property type="molecule type" value="Genomic_DNA"/>
</dbReference>
<protein>
    <submittedName>
        <fullName evidence="2">Uncharacterized protein</fullName>
    </submittedName>
</protein>
<evidence type="ECO:0000313" key="2">
    <source>
        <dbReference type="EMBL" id="KAF7193222.1"/>
    </source>
</evidence>
<feature type="region of interest" description="Disordered" evidence="1">
    <location>
        <begin position="244"/>
        <end position="319"/>
    </location>
</feature>
<accession>A0A8H6RM90</accession>
<comment type="caution">
    <text evidence="2">The sequence shown here is derived from an EMBL/GenBank/DDBJ whole genome shotgun (WGS) entry which is preliminary data.</text>
</comment>
<dbReference type="AlphaFoldDB" id="A0A8H6RM90"/>
<reference evidence="2" key="1">
    <citation type="submission" date="2020-04" db="EMBL/GenBank/DDBJ databases">
        <title>Draft genome resource of the tomato pathogen Pseudocercospora fuligena.</title>
        <authorList>
            <person name="Zaccaron A."/>
        </authorList>
    </citation>
    <scope>NUCLEOTIDE SEQUENCE</scope>
    <source>
        <strain evidence="2">PF001</strain>
    </source>
</reference>
<feature type="compositionally biased region" description="Polar residues" evidence="1">
    <location>
        <begin position="244"/>
        <end position="257"/>
    </location>
</feature>
<feature type="compositionally biased region" description="Basic residues" evidence="1">
    <location>
        <begin position="87"/>
        <end position="104"/>
    </location>
</feature>
<evidence type="ECO:0000313" key="3">
    <source>
        <dbReference type="Proteomes" id="UP000660729"/>
    </source>
</evidence>
<gene>
    <name evidence="2" type="ORF">HII31_05448</name>
</gene>
<sequence length="319" mass="35014">MSSLIAVNHSAAQEPGHEGHSASQTREQSDRVVPSTSLLPDEPTKMVLPADPGSMQAASANIVSGKRQRKPTARATEQSEATNQARPRARPTPRSPRKSNKIVKRTSQENGKAKASPAPRSPAKKRPSPKITLRNTRATKVDYAQLMKDPWLSPKDLTAEFPDAPDTASRVRMLAQRREAAGLSLEVRAELAYRLWQQQQEEFKARKLAKEQATRKAYEANLEQDQMSEAAWILVAISNRWCEPSSTPGSPATSEATVSEEREVSPASASANCTPMPLLEEEDPRRDSVMVGQQLVEQDLAGSQSPATESSERSTINMR</sequence>
<dbReference type="OrthoDB" id="3650410at2759"/>
<evidence type="ECO:0000256" key="1">
    <source>
        <dbReference type="SAM" id="MobiDB-lite"/>
    </source>
</evidence>
<feature type="compositionally biased region" description="Polar residues" evidence="1">
    <location>
        <begin position="75"/>
        <end position="84"/>
    </location>
</feature>
<feature type="region of interest" description="Disordered" evidence="1">
    <location>
        <begin position="1"/>
        <end position="137"/>
    </location>
</feature>
<dbReference type="Proteomes" id="UP000660729">
    <property type="component" value="Unassembled WGS sequence"/>
</dbReference>
<feature type="compositionally biased region" description="Polar residues" evidence="1">
    <location>
        <begin position="301"/>
        <end position="319"/>
    </location>
</feature>
<keyword evidence="3" id="KW-1185">Reference proteome</keyword>
<proteinExistence type="predicted"/>